<dbReference type="NCBIfam" id="TIGR01727">
    <property type="entry name" value="oligo_HPY"/>
    <property type="match status" value="1"/>
</dbReference>
<dbReference type="InterPro" id="IPR027417">
    <property type="entry name" value="P-loop_NTPase"/>
</dbReference>
<comment type="caution">
    <text evidence="5">The sequence shown here is derived from an EMBL/GenBank/DDBJ whole genome shotgun (WGS) entry which is preliminary data.</text>
</comment>
<dbReference type="CDD" id="cd03257">
    <property type="entry name" value="ABC_NikE_OppD_transporters"/>
    <property type="match status" value="1"/>
</dbReference>
<keyword evidence="3 5" id="KW-0067">ATP-binding</keyword>
<gene>
    <name evidence="5" type="ORF">ENS59_12585</name>
</gene>
<dbReference type="PANTHER" id="PTHR43067:SF3">
    <property type="entry name" value="MALTOSE ABC TRANSPORTER, ATP-BINDING PROTEIN"/>
    <property type="match status" value="1"/>
</dbReference>
<organism evidence="5">
    <name type="scientific">Gracilinema caldarium</name>
    <dbReference type="NCBI Taxonomy" id="215591"/>
    <lineage>
        <taxon>Bacteria</taxon>
        <taxon>Pseudomonadati</taxon>
        <taxon>Spirochaetota</taxon>
        <taxon>Spirochaetia</taxon>
        <taxon>Spirochaetales</taxon>
        <taxon>Breznakiellaceae</taxon>
        <taxon>Gracilinema</taxon>
    </lineage>
</organism>
<evidence type="ECO:0000256" key="2">
    <source>
        <dbReference type="ARBA" id="ARBA00022741"/>
    </source>
</evidence>
<dbReference type="InterPro" id="IPR003593">
    <property type="entry name" value="AAA+_ATPase"/>
</dbReference>
<keyword evidence="1" id="KW-0813">Transport</keyword>
<dbReference type="Gene3D" id="3.40.50.300">
    <property type="entry name" value="P-loop containing nucleotide triphosphate hydrolases"/>
    <property type="match status" value="1"/>
</dbReference>
<dbReference type="Pfam" id="PF08352">
    <property type="entry name" value="oligo_HPY"/>
    <property type="match status" value="1"/>
</dbReference>
<feature type="domain" description="ABC transporter" evidence="4">
    <location>
        <begin position="5"/>
        <end position="254"/>
    </location>
</feature>
<name>A0A7C3I8B2_9SPIR</name>
<keyword evidence="2" id="KW-0547">Nucleotide-binding</keyword>
<dbReference type="InterPro" id="IPR003439">
    <property type="entry name" value="ABC_transporter-like_ATP-bd"/>
</dbReference>
<dbReference type="GO" id="GO:0016887">
    <property type="term" value="F:ATP hydrolysis activity"/>
    <property type="evidence" value="ECO:0007669"/>
    <property type="project" value="InterPro"/>
</dbReference>
<dbReference type="AlphaFoldDB" id="A0A7C3I8B2"/>
<dbReference type="PANTHER" id="PTHR43067">
    <property type="entry name" value="OLIGOPEPTIDE/DIPEPTIDE ABC TRANSPORTER, ATPASE SUBUNIT"/>
    <property type="match status" value="1"/>
</dbReference>
<dbReference type="EMBL" id="DSVL01000384">
    <property type="protein sequence ID" value="HFH30322.1"/>
    <property type="molecule type" value="Genomic_DNA"/>
</dbReference>
<dbReference type="PROSITE" id="PS00211">
    <property type="entry name" value="ABC_TRANSPORTER_1"/>
    <property type="match status" value="1"/>
</dbReference>
<dbReference type="SUPFAM" id="SSF52540">
    <property type="entry name" value="P-loop containing nucleoside triphosphate hydrolases"/>
    <property type="match status" value="1"/>
</dbReference>
<sequence length="324" mass="36321">MESLLQVENLKMYYHTSKGAVRAIDDISFTLYPGETIGLVGESGCGKTSLGTSLLRMPTPPGRYEGGKVLINGNDILPMADKDVRKNIRWEQIAMVFQGAMNCLTPVYTIGRQMMETLQEHRPMGKKDAENLIKEYLTHVGLPAEVMNRYPHELSGGMKQRVVIATALFLKPKLVILDEPTTALDVIVQAQIINLLKKLKQQFDLSFIFITHDLALEAEVSDRICVMYAGKIVELGTNEQIYGKQGPAHPYTEKLLLATPRLHQEVENLQYIPGTPPDLINPPKGCRFNPRCHRVMDICREQEPPLVEIESGHFAACWHCKGGK</sequence>
<dbReference type="SMART" id="SM00382">
    <property type="entry name" value="AAA"/>
    <property type="match status" value="1"/>
</dbReference>
<protein>
    <submittedName>
        <fullName evidence="5">ABC transporter ATP-binding protein</fullName>
    </submittedName>
</protein>
<dbReference type="Pfam" id="PF00005">
    <property type="entry name" value="ABC_tran"/>
    <property type="match status" value="1"/>
</dbReference>
<dbReference type="InterPro" id="IPR013563">
    <property type="entry name" value="Oligopep_ABC_C"/>
</dbReference>
<evidence type="ECO:0000259" key="4">
    <source>
        <dbReference type="PROSITE" id="PS50893"/>
    </source>
</evidence>
<dbReference type="FunFam" id="3.40.50.300:FF:000016">
    <property type="entry name" value="Oligopeptide ABC transporter ATP-binding component"/>
    <property type="match status" value="1"/>
</dbReference>
<dbReference type="GO" id="GO:0005524">
    <property type="term" value="F:ATP binding"/>
    <property type="evidence" value="ECO:0007669"/>
    <property type="project" value="UniProtKB-KW"/>
</dbReference>
<evidence type="ECO:0000313" key="5">
    <source>
        <dbReference type="EMBL" id="HFH30322.1"/>
    </source>
</evidence>
<dbReference type="GO" id="GO:0015833">
    <property type="term" value="P:peptide transport"/>
    <property type="evidence" value="ECO:0007669"/>
    <property type="project" value="InterPro"/>
</dbReference>
<reference evidence="5" key="1">
    <citation type="journal article" date="2020" name="mSystems">
        <title>Genome- and Community-Level Interaction Insights into Carbon Utilization and Element Cycling Functions of Hydrothermarchaeota in Hydrothermal Sediment.</title>
        <authorList>
            <person name="Zhou Z."/>
            <person name="Liu Y."/>
            <person name="Xu W."/>
            <person name="Pan J."/>
            <person name="Luo Z.H."/>
            <person name="Li M."/>
        </authorList>
    </citation>
    <scope>NUCLEOTIDE SEQUENCE [LARGE SCALE GENOMIC DNA]</scope>
    <source>
        <strain evidence="5">SpSt-503</strain>
    </source>
</reference>
<proteinExistence type="predicted"/>
<dbReference type="InterPro" id="IPR017871">
    <property type="entry name" value="ABC_transporter-like_CS"/>
</dbReference>
<evidence type="ECO:0000256" key="3">
    <source>
        <dbReference type="ARBA" id="ARBA00022840"/>
    </source>
</evidence>
<accession>A0A7C3I8B2</accession>
<dbReference type="PROSITE" id="PS50893">
    <property type="entry name" value="ABC_TRANSPORTER_2"/>
    <property type="match status" value="1"/>
</dbReference>
<evidence type="ECO:0000256" key="1">
    <source>
        <dbReference type="ARBA" id="ARBA00022448"/>
    </source>
</evidence>